<reference evidence="3 5" key="1">
    <citation type="journal article" date="2022" name="bioRxiv">
        <title>Prophages regulate Shewanella fidelis 3313 motility and biofilm formation: implications for gut colonization dynamics in Ciona robusta.</title>
        <authorList>
            <person name="Natarajan O."/>
            <person name="Gibboney S.L."/>
            <person name="Young M.N."/>
            <person name="Lim S.J."/>
            <person name="Pluta N."/>
            <person name="Atkinson C.G."/>
            <person name="Leigh B.A."/>
            <person name="Liberti A."/>
            <person name="Kees E.D."/>
            <person name="Breitbart M."/>
            <person name="Gralnick J.A."/>
            <person name="Dishaw L.J."/>
        </authorList>
    </citation>
    <scope>NUCLEOTIDE SEQUENCE [LARGE SCALE GENOMIC DNA]</scope>
    <source>
        <strain evidence="3 5">JG4066</strain>
    </source>
</reference>
<protein>
    <submittedName>
        <fullName evidence="2">DUF2913 family protein</fullName>
    </submittedName>
</protein>
<feature type="coiled-coil region" evidence="1">
    <location>
        <begin position="58"/>
        <end position="85"/>
    </location>
</feature>
<dbReference type="RefSeq" id="WP_310655523.1">
    <property type="nucleotide sequence ID" value="NZ_JAPMLA010000012.1"/>
</dbReference>
<organism evidence="2 4">
    <name type="scientific">Shewanella fidelis</name>
    <dbReference type="NCBI Taxonomy" id="173509"/>
    <lineage>
        <taxon>Bacteria</taxon>
        <taxon>Pseudomonadati</taxon>
        <taxon>Pseudomonadota</taxon>
        <taxon>Gammaproteobacteria</taxon>
        <taxon>Alteromonadales</taxon>
        <taxon>Shewanellaceae</taxon>
        <taxon>Shewanella</taxon>
    </lineage>
</organism>
<keyword evidence="5" id="KW-1185">Reference proteome</keyword>
<dbReference type="InterPro" id="IPR021316">
    <property type="entry name" value="DUF2913"/>
</dbReference>
<dbReference type="Pfam" id="PF11140">
    <property type="entry name" value="DUF2913"/>
    <property type="match status" value="1"/>
</dbReference>
<dbReference type="Proteomes" id="UP001271263">
    <property type="component" value="Unassembled WGS sequence"/>
</dbReference>
<evidence type="ECO:0000256" key="1">
    <source>
        <dbReference type="SAM" id="Coils"/>
    </source>
</evidence>
<dbReference type="EMBL" id="JAPMLE010000001">
    <property type="protein sequence ID" value="MDR8525305.1"/>
    <property type="molecule type" value="Genomic_DNA"/>
</dbReference>
<evidence type="ECO:0000313" key="4">
    <source>
        <dbReference type="Proteomes" id="UP001259340"/>
    </source>
</evidence>
<dbReference type="EMBL" id="JAPMLD010000010">
    <property type="protein sequence ID" value="MDW4825986.1"/>
    <property type="molecule type" value="Genomic_DNA"/>
</dbReference>
<accession>A0AAW8NSM9</accession>
<evidence type="ECO:0000313" key="5">
    <source>
        <dbReference type="Proteomes" id="UP001271263"/>
    </source>
</evidence>
<dbReference type="AlphaFoldDB" id="A0AAW8NSM9"/>
<proteinExistence type="predicted"/>
<gene>
    <name evidence="2" type="ORF">OS133_16940</name>
    <name evidence="3" type="ORF">OS134_18100</name>
</gene>
<reference evidence="2" key="2">
    <citation type="submission" date="2022-11" db="EMBL/GenBank/DDBJ databases">
        <title>Prophages regulate Shewanella fidelis motility and biofilm formation: implications for gut colonization dynamics in Ciona robusta.</title>
        <authorList>
            <person name="Natarajan O."/>
            <person name="Gibboney S.L."/>
            <person name="Young M.N."/>
            <person name="Lim S.J."/>
            <person name="Pluta N."/>
            <person name="Atkinson C.G.F."/>
            <person name="Leigh B.A."/>
            <person name="Liberti A."/>
            <person name="Kees E."/>
            <person name="Breitbart M."/>
            <person name="Gralnick J."/>
            <person name="Dishaw L.J."/>
        </authorList>
    </citation>
    <scope>NUCLEOTIDE SEQUENCE</scope>
    <source>
        <strain evidence="2">3313</strain>
    </source>
</reference>
<keyword evidence="1" id="KW-0175">Coiled coil</keyword>
<comment type="caution">
    <text evidence="2">The sequence shown here is derived from an EMBL/GenBank/DDBJ whole genome shotgun (WGS) entry which is preliminary data.</text>
</comment>
<evidence type="ECO:0000313" key="2">
    <source>
        <dbReference type="EMBL" id="MDR8525305.1"/>
    </source>
</evidence>
<dbReference type="Proteomes" id="UP001259340">
    <property type="component" value="Unassembled WGS sequence"/>
</dbReference>
<name>A0AAW8NSM9_9GAMM</name>
<sequence>MTEQSYNELLNNVVSSALLHLYLTAVESSRFIPKAQRNSLLVRYLKPKLKLSSHRPVKNELRKLLAIGRSENESLESKLNELNQLFVQRGGVVNDADKLFNLLELLRSEYRLNSRFVYESEPRAAGVIYLLQEHVVCAFSDSGFQLSPISLFLESDKAHELADIINQTKLFKAEMKQFNRELQQGHIVLHPFLPE</sequence>
<evidence type="ECO:0000313" key="3">
    <source>
        <dbReference type="EMBL" id="MDW4825986.1"/>
    </source>
</evidence>